<evidence type="ECO:0000313" key="8">
    <source>
        <dbReference type="EMBL" id="CAB4814681.1"/>
    </source>
</evidence>
<dbReference type="InterPro" id="IPR015421">
    <property type="entry name" value="PyrdxlP-dep_Trfase_major"/>
</dbReference>
<dbReference type="NCBIfam" id="NF005855">
    <property type="entry name" value="PRK07777.1"/>
    <property type="match status" value="1"/>
</dbReference>
<dbReference type="Pfam" id="PF00155">
    <property type="entry name" value="Aminotran_1_2"/>
    <property type="match status" value="1"/>
</dbReference>
<evidence type="ECO:0000256" key="5">
    <source>
        <dbReference type="ARBA" id="ARBA00022898"/>
    </source>
</evidence>
<dbReference type="CDD" id="cd00609">
    <property type="entry name" value="AAT_like"/>
    <property type="match status" value="1"/>
</dbReference>
<dbReference type="PANTHER" id="PTHR43807">
    <property type="entry name" value="FI04487P"/>
    <property type="match status" value="1"/>
</dbReference>
<evidence type="ECO:0000256" key="4">
    <source>
        <dbReference type="ARBA" id="ARBA00022679"/>
    </source>
</evidence>
<name>A0A6J6QYI9_9ZZZZ</name>
<evidence type="ECO:0000259" key="6">
    <source>
        <dbReference type="Pfam" id="PF00155"/>
    </source>
</evidence>
<reference evidence="7" key="1">
    <citation type="submission" date="2020-05" db="EMBL/GenBank/DDBJ databases">
        <authorList>
            <person name="Chiriac C."/>
            <person name="Salcher M."/>
            <person name="Ghai R."/>
            <person name="Kavagutti S V."/>
        </authorList>
    </citation>
    <scope>NUCLEOTIDE SEQUENCE</scope>
</reference>
<evidence type="ECO:0000313" key="7">
    <source>
        <dbReference type="EMBL" id="CAB4716871.1"/>
    </source>
</evidence>
<proteinExistence type="inferred from homology"/>
<dbReference type="EMBL" id="CAEZYH010000023">
    <property type="protein sequence ID" value="CAB4716871.1"/>
    <property type="molecule type" value="Genomic_DNA"/>
</dbReference>
<gene>
    <name evidence="7" type="ORF">UFOPK2658_00749</name>
    <name evidence="8" type="ORF">UFOPK3004_01463</name>
</gene>
<dbReference type="GO" id="GO:0030170">
    <property type="term" value="F:pyridoxal phosphate binding"/>
    <property type="evidence" value="ECO:0007669"/>
    <property type="project" value="InterPro"/>
</dbReference>
<dbReference type="InterPro" id="IPR015424">
    <property type="entry name" value="PyrdxlP-dep_Trfase"/>
</dbReference>
<dbReference type="EMBL" id="CAFAAL010000160">
    <property type="protein sequence ID" value="CAB4814681.1"/>
    <property type="molecule type" value="Genomic_DNA"/>
</dbReference>
<dbReference type="Gene3D" id="3.40.640.10">
    <property type="entry name" value="Type I PLP-dependent aspartate aminotransferase-like (Major domain)"/>
    <property type="match status" value="1"/>
</dbReference>
<keyword evidence="5" id="KW-0663">Pyridoxal phosphate</keyword>
<dbReference type="InterPro" id="IPR004839">
    <property type="entry name" value="Aminotransferase_I/II_large"/>
</dbReference>
<dbReference type="InterPro" id="IPR015422">
    <property type="entry name" value="PyrdxlP-dep_Trfase_small"/>
</dbReference>
<dbReference type="SUPFAM" id="SSF53383">
    <property type="entry name" value="PLP-dependent transferases"/>
    <property type="match status" value="1"/>
</dbReference>
<dbReference type="Gene3D" id="3.90.1150.10">
    <property type="entry name" value="Aspartate Aminotransferase, domain 1"/>
    <property type="match status" value="1"/>
</dbReference>
<evidence type="ECO:0000256" key="3">
    <source>
        <dbReference type="ARBA" id="ARBA00022576"/>
    </source>
</evidence>
<feature type="domain" description="Aminotransferase class I/classII large" evidence="6">
    <location>
        <begin position="34"/>
        <end position="369"/>
    </location>
</feature>
<comment type="similarity">
    <text evidence="2">Belongs to the class-I pyridoxal-phosphate-dependent aminotransferase family.</text>
</comment>
<accession>A0A6J6QYI9</accession>
<keyword evidence="4" id="KW-0808">Transferase</keyword>
<protein>
    <submittedName>
        <fullName evidence="7">Unannotated protein</fullName>
    </submittedName>
</protein>
<comment type="cofactor">
    <cofactor evidence="1">
        <name>pyridoxal 5'-phosphate</name>
        <dbReference type="ChEBI" id="CHEBI:597326"/>
    </cofactor>
</comment>
<dbReference type="InterPro" id="IPR051326">
    <property type="entry name" value="Kynurenine-oxoglutarate_AT"/>
</dbReference>
<evidence type="ECO:0000256" key="1">
    <source>
        <dbReference type="ARBA" id="ARBA00001933"/>
    </source>
</evidence>
<dbReference type="PANTHER" id="PTHR43807:SF20">
    <property type="entry name" value="FI04487P"/>
    <property type="match status" value="1"/>
</dbReference>
<sequence>MSGSSARVPYLNSKLQGFGSTIFAEMTALAAETNSINLGQGFPNYDGPQEVLDAAVDAIRGGQNQYPPGPGVPELRRAICEHQLRFWGLSYDPDSEVLVTAGATEALAGVLLGLLETGDEVALLEPMYDSYQACIALAGAVTRPVTLRPPHYRLDADELRVAITPKTRVILVNSPHNPTGAVLDQTELQAIADLAIEHDLIVVSDEVYEHLTYDGIKHVSIASLPGMKERTLVISSGGKTFNTTGWKVGWVCGPAAMVAAARAAKQFLTYVSSGPFQPAIATGLRLPDSYFTALAADLEGKRNHLMQGLTQAGFEVFKPQGTYFVTVDIRPIQPDGDGYEFCRSLPHKCGVVGIPNVVFYDRAHQHEGRHLVRFAFCKQYAMIDDAVSRLKAMS</sequence>
<dbReference type="GO" id="GO:0016212">
    <property type="term" value="F:kynurenine-oxoglutarate transaminase activity"/>
    <property type="evidence" value="ECO:0007669"/>
    <property type="project" value="TreeGrafter"/>
</dbReference>
<evidence type="ECO:0000256" key="2">
    <source>
        <dbReference type="ARBA" id="ARBA00007441"/>
    </source>
</evidence>
<keyword evidence="3" id="KW-0032">Aminotransferase</keyword>
<dbReference type="AlphaFoldDB" id="A0A6J6QYI9"/>
<dbReference type="FunFam" id="3.40.640.10:FF:000033">
    <property type="entry name" value="Aspartate aminotransferase"/>
    <property type="match status" value="1"/>
</dbReference>
<dbReference type="GO" id="GO:0005737">
    <property type="term" value="C:cytoplasm"/>
    <property type="evidence" value="ECO:0007669"/>
    <property type="project" value="TreeGrafter"/>
</dbReference>
<organism evidence="7">
    <name type="scientific">freshwater metagenome</name>
    <dbReference type="NCBI Taxonomy" id="449393"/>
    <lineage>
        <taxon>unclassified sequences</taxon>
        <taxon>metagenomes</taxon>
        <taxon>ecological metagenomes</taxon>
    </lineage>
</organism>